<evidence type="ECO:0000256" key="7">
    <source>
        <dbReference type="ARBA" id="ARBA00032526"/>
    </source>
</evidence>
<dbReference type="Gene3D" id="3.40.50.150">
    <property type="entry name" value="Vaccinia Virus protein VP39"/>
    <property type="match status" value="1"/>
</dbReference>
<dbReference type="InterPro" id="IPR029063">
    <property type="entry name" value="SAM-dependent_MTases_sf"/>
</dbReference>
<accession>A0ABQ9YHX2</accession>
<comment type="caution">
    <text evidence="8">The sequence shown here is derived from an EMBL/GenBank/DDBJ whole genome shotgun (WGS) entry which is preliminary data.</text>
</comment>
<sequence length="351" mass="39474">MSDTEMPPPSVRKSNSLFGDIFGCTDAATAKLSCIGAGYYYDPYLHQFTTLTQSRSRLINRGYFARIYSILRCVSSFCKGIPGNKQVVFLGAGFDSYLFTMKEDDHPGLTLWMEVDLPEVVMKKNEIYSQHAKRENFSRYKLISGDLLDGPGLIQSMKDGGLDPSIPTIYLLECVTAYLPPEANRSILNNISQLHRTAASPAMVVGYDPMSQQTDNFGKVMVANLMKRGIEMPSLMAFPTTQSREDILRETGFDSVQAINMKNAYMNIPPPEKARIDSIEPLDEFEEFFLLLSHYCVWIGRIFVPDTIGAGDETLSSLIPPEHFRKLLKAQKQYSPLSMAMHQFDRMGSSF</sequence>
<dbReference type="EMBL" id="JARBJD010000007">
    <property type="protein sequence ID" value="KAK2963344.1"/>
    <property type="molecule type" value="Genomic_DNA"/>
</dbReference>
<keyword evidence="6" id="KW-0949">S-adenosyl-L-methionine</keyword>
<gene>
    <name evidence="8" type="ORF">BLNAU_1878</name>
</gene>
<evidence type="ECO:0000256" key="5">
    <source>
        <dbReference type="ARBA" id="ARBA00022679"/>
    </source>
</evidence>
<evidence type="ECO:0000313" key="8">
    <source>
        <dbReference type="EMBL" id="KAK2963344.1"/>
    </source>
</evidence>
<evidence type="ECO:0000256" key="3">
    <source>
        <dbReference type="ARBA" id="ARBA00012834"/>
    </source>
</evidence>
<evidence type="ECO:0000256" key="1">
    <source>
        <dbReference type="ARBA" id="ARBA00000724"/>
    </source>
</evidence>
<dbReference type="GO" id="GO:0018423">
    <property type="term" value="F:protein C-terminal leucine carboxyl O-methyltransferase activity"/>
    <property type="evidence" value="ECO:0007669"/>
    <property type="project" value="UniProtKB-EC"/>
</dbReference>
<proteinExistence type="inferred from homology"/>
<evidence type="ECO:0000313" key="9">
    <source>
        <dbReference type="Proteomes" id="UP001281761"/>
    </source>
</evidence>
<dbReference type="Proteomes" id="UP001281761">
    <property type="component" value="Unassembled WGS sequence"/>
</dbReference>
<dbReference type="PANTHER" id="PTHR13600:SF21">
    <property type="entry name" value="LEUCINE CARBOXYL METHYLTRANSFERASE 1"/>
    <property type="match status" value="1"/>
</dbReference>
<keyword evidence="9" id="KW-1185">Reference proteome</keyword>
<evidence type="ECO:0000256" key="6">
    <source>
        <dbReference type="ARBA" id="ARBA00022691"/>
    </source>
</evidence>
<dbReference type="InterPro" id="IPR007213">
    <property type="entry name" value="Ppm1/Ppm2/Tcmp"/>
</dbReference>
<dbReference type="Pfam" id="PF04072">
    <property type="entry name" value="LCM"/>
    <property type="match status" value="1"/>
</dbReference>
<evidence type="ECO:0000256" key="4">
    <source>
        <dbReference type="ARBA" id="ARBA00022603"/>
    </source>
</evidence>
<dbReference type="SUPFAM" id="SSF53335">
    <property type="entry name" value="S-adenosyl-L-methionine-dependent methyltransferases"/>
    <property type="match status" value="1"/>
</dbReference>
<organism evidence="8 9">
    <name type="scientific">Blattamonas nauphoetae</name>
    <dbReference type="NCBI Taxonomy" id="2049346"/>
    <lineage>
        <taxon>Eukaryota</taxon>
        <taxon>Metamonada</taxon>
        <taxon>Preaxostyla</taxon>
        <taxon>Oxymonadida</taxon>
        <taxon>Blattamonas</taxon>
    </lineage>
</organism>
<dbReference type="InterPro" id="IPR016651">
    <property type="entry name" value="LCMT1"/>
</dbReference>
<protein>
    <recommendedName>
        <fullName evidence="3">[phosphatase 2A protein]-leucine-carboxy methyltransferase</fullName>
        <ecNumber evidence="3">2.1.1.233</ecNumber>
    </recommendedName>
    <alternativeName>
        <fullName evidence="7">[Phosphatase 2A protein]-leucine-carboxy methyltransferase 1</fullName>
    </alternativeName>
</protein>
<dbReference type="EC" id="2.1.1.233" evidence="3"/>
<dbReference type="GO" id="GO:0032259">
    <property type="term" value="P:methylation"/>
    <property type="evidence" value="ECO:0007669"/>
    <property type="project" value="UniProtKB-KW"/>
</dbReference>
<name>A0ABQ9YHX2_9EUKA</name>
<reference evidence="8 9" key="1">
    <citation type="journal article" date="2022" name="bioRxiv">
        <title>Genomics of Preaxostyla Flagellates Illuminates Evolutionary Transitions and the Path Towards Mitochondrial Loss.</title>
        <authorList>
            <person name="Novak L.V.F."/>
            <person name="Treitli S.C."/>
            <person name="Pyrih J."/>
            <person name="Halakuc P."/>
            <person name="Pipaliya S.V."/>
            <person name="Vacek V."/>
            <person name="Brzon O."/>
            <person name="Soukal P."/>
            <person name="Eme L."/>
            <person name="Dacks J.B."/>
            <person name="Karnkowska A."/>
            <person name="Elias M."/>
            <person name="Hampl V."/>
        </authorList>
    </citation>
    <scope>NUCLEOTIDE SEQUENCE [LARGE SCALE GENOMIC DNA]</scope>
    <source>
        <strain evidence="8">NAU3</strain>
        <tissue evidence="8">Gut</tissue>
    </source>
</reference>
<keyword evidence="4 8" id="KW-0489">Methyltransferase</keyword>
<comment type="catalytic activity">
    <reaction evidence="1">
        <text>[phosphatase 2A protein]-C-terminal L-leucine + S-adenosyl-L-methionine = [phosphatase 2A protein]-C-terminal L-leucine methyl ester + S-adenosyl-L-homocysteine</text>
        <dbReference type="Rhea" id="RHEA:48544"/>
        <dbReference type="Rhea" id="RHEA-COMP:12134"/>
        <dbReference type="Rhea" id="RHEA-COMP:12135"/>
        <dbReference type="ChEBI" id="CHEBI:57856"/>
        <dbReference type="ChEBI" id="CHEBI:59789"/>
        <dbReference type="ChEBI" id="CHEBI:90516"/>
        <dbReference type="ChEBI" id="CHEBI:90517"/>
        <dbReference type="EC" id="2.1.1.233"/>
    </reaction>
</comment>
<dbReference type="PANTHER" id="PTHR13600">
    <property type="entry name" value="LEUCINE CARBOXYL METHYLTRANSFERASE"/>
    <property type="match status" value="1"/>
</dbReference>
<comment type="similarity">
    <text evidence="2">Belongs to the methyltransferase superfamily. LCMT family.</text>
</comment>
<keyword evidence="5 8" id="KW-0808">Transferase</keyword>
<evidence type="ECO:0000256" key="2">
    <source>
        <dbReference type="ARBA" id="ARBA00010703"/>
    </source>
</evidence>